<name>A0AAW1P4W5_9CHLO</name>
<dbReference type="Gene3D" id="3.80.10.10">
    <property type="entry name" value="Ribonuclease Inhibitor"/>
    <property type="match status" value="2"/>
</dbReference>
<keyword evidence="3" id="KW-0812">Transmembrane</keyword>
<feature type="transmembrane region" description="Helical" evidence="3">
    <location>
        <begin position="379"/>
        <end position="412"/>
    </location>
</feature>
<dbReference type="PANTHER" id="PTHR12904:SF23">
    <property type="entry name" value="PROTEIN ZER-1 HOMOLOG"/>
    <property type="match status" value="1"/>
</dbReference>
<evidence type="ECO:0000256" key="3">
    <source>
        <dbReference type="SAM" id="Phobius"/>
    </source>
</evidence>
<reference evidence="5 6" key="1">
    <citation type="journal article" date="2024" name="Nat. Commun.">
        <title>Phylogenomics reveals the evolutionary origins of lichenization in chlorophyte algae.</title>
        <authorList>
            <person name="Puginier C."/>
            <person name="Libourel C."/>
            <person name="Otte J."/>
            <person name="Skaloud P."/>
            <person name="Haon M."/>
            <person name="Grisel S."/>
            <person name="Petersen M."/>
            <person name="Berrin J.G."/>
            <person name="Delaux P.M."/>
            <person name="Dal Grande F."/>
            <person name="Keller J."/>
        </authorList>
    </citation>
    <scope>NUCLEOTIDE SEQUENCE [LARGE SCALE GENOMIC DNA]</scope>
    <source>
        <strain evidence="5 6">SAG 2043</strain>
    </source>
</reference>
<comment type="caution">
    <text evidence="5">The sequence shown here is derived from an EMBL/GenBank/DDBJ whole genome shotgun (WGS) entry which is preliminary data.</text>
</comment>
<evidence type="ECO:0000256" key="2">
    <source>
        <dbReference type="ARBA" id="ARBA00022737"/>
    </source>
</evidence>
<accession>A0AAW1P4W5</accession>
<organism evidence="5 6">
    <name type="scientific">[Myrmecia] bisecta</name>
    <dbReference type="NCBI Taxonomy" id="41462"/>
    <lineage>
        <taxon>Eukaryota</taxon>
        <taxon>Viridiplantae</taxon>
        <taxon>Chlorophyta</taxon>
        <taxon>core chlorophytes</taxon>
        <taxon>Trebouxiophyceae</taxon>
        <taxon>Trebouxiales</taxon>
        <taxon>Trebouxiaceae</taxon>
        <taxon>Myrmecia</taxon>
    </lineage>
</organism>
<dbReference type="InterPro" id="IPR032675">
    <property type="entry name" value="LRR_dom_sf"/>
</dbReference>
<keyword evidence="6" id="KW-1185">Reference proteome</keyword>
<evidence type="ECO:0000313" key="5">
    <source>
        <dbReference type="EMBL" id="KAK9804771.1"/>
    </source>
</evidence>
<dbReference type="InterPro" id="IPR055414">
    <property type="entry name" value="LRR_R13L4/SHOC2-like"/>
</dbReference>
<keyword evidence="2" id="KW-0677">Repeat</keyword>
<dbReference type="InterPro" id="IPR051341">
    <property type="entry name" value="Zyg-11_UBL_adapter"/>
</dbReference>
<keyword evidence="3" id="KW-0472">Membrane</keyword>
<dbReference type="EMBL" id="JALJOR010000017">
    <property type="protein sequence ID" value="KAK9804771.1"/>
    <property type="molecule type" value="Genomic_DNA"/>
</dbReference>
<dbReference type="AlphaFoldDB" id="A0AAW1P4W5"/>
<evidence type="ECO:0000259" key="4">
    <source>
        <dbReference type="Pfam" id="PF23598"/>
    </source>
</evidence>
<protein>
    <recommendedName>
        <fullName evidence="4">Disease resistance R13L4/SHOC-2-like LRR domain-containing protein</fullName>
    </recommendedName>
</protein>
<dbReference type="Proteomes" id="UP001489004">
    <property type="component" value="Unassembled WGS sequence"/>
</dbReference>
<dbReference type="Pfam" id="PF23598">
    <property type="entry name" value="LRR_14"/>
    <property type="match status" value="1"/>
</dbReference>
<dbReference type="GO" id="GO:0005930">
    <property type="term" value="C:axoneme"/>
    <property type="evidence" value="ECO:0007669"/>
    <property type="project" value="UniProtKB-SubCell"/>
</dbReference>
<dbReference type="SUPFAM" id="SSF52047">
    <property type="entry name" value="RNI-like"/>
    <property type="match status" value="1"/>
</dbReference>
<dbReference type="PANTHER" id="PTHR12904">
    <property type="match status" value="1"/>
</dbReference>
<evidence type="ECO:0000313" key="6">
    <source>
        <dbReference type="Proteomes" id="UP001489004"/>
    </source>
</evidence>
<feature type="domain" description="Disease resistance R13L4/SHOC-2-like LRR" evidence="4">
    <location>
        <begin position="105"/>
        <end position="245"/>
    </location>
</feature>
<evidence type="ECO:0000256" key="1">
    <source>
        <dbReference type="ARBA" id="ARBA00004430"/>
    </source>
</evidence>
<gene>
    <name evidence="5" type="ORF">WJX72_004626</name>
</gene>
<comment type="subcellular location">
    <subcellularLocation>
        <location evidence="1">Cytoplasm</location>
        <location evidence="1">Cytoskeleton</location>
        <location evidence="1">Cilium axoneme</location>
    </subcellularLocation>
</comment>
<keyword evidence="3" id="KW-1133">Transmembrane helix</keyword>
<proteinExistence type="predicted"/>
<sequence>MLSSLQGLQSLELTDVIGPAADEMDELLGALHGLTRLTINKACVMMKLPILTQLSRLDQLAELTVYDAQHRHLVMGLTQLSALTGLQSLGLHRVGVTNGMLAAMSGLAGLTSLRIPDAFRVTNEGLEHLSRLTALRQFNFCCISRRRDEAITDAGIHHLSRLTSLTDLNLDGHECLTAAGLAWLAEATGLSRLDLARAELWTSGAHFLAPLTSLQELTLSRTYLAAEHLHLLSGLQQLRMLNLSTTLFGDDQAFLLAPLRHLAMLDLSFTPLTNSGLELVCQGRWATLRYLNLDGCPVSTIGVARLLRRTCKLRMWEEGRDELPRWLNVMDVLLVAVCAPNERKLRLAHQRESSTALTLMVGTAVVGAFFLYFSSLLLAFTAVFLFPLAMLAMLCLAVMLTALGCQCAFSLVTRVYHRLMRLITSVLFQGQYAEPHGQV</sequence>